<feature type="transmembrane region" description="Helical" evidence="1">
    <location>
        <begin position="20"/>
        <end position="43"/>
    </location>
</feature>
<dbReference type="EMBL" id="JACGWO010000012">
    <property type="protein sequence ID" value="KAK4413276.1"/>
    <property type="molecule type" value="Genomic_DNA"/>
</dbReference>
<sequence length="235" mass="26901">MADRVILCLVSRRVIQDKRLLHHITPVLQIITCFYVNVVLLLLQGLLGLQPILEDVFEGTYCSTFDWVDESGCERCMTIIPGLLRRLSRSTTDEKAYEERIRVEGKNCPPQKSFFYCKHFTEAMDRCFIRELVRKVEFGCIENGQPNVGAIQGIVNAVSVVFGTRLCPNVGRSREKPFARAYRWDTEPTWEEQKIIFGQPDNEPIHNSDDEVYADPLNNPDEIVVEIPPDHKGAC</sequence>
<reference evidence="2" key="2">
    <citation type="journal article" date="2024" name="Plant">
        <title>Genomic evolution and insights into agronomic trait innovations of Sesamum species.</title>
        <authorList>
            <person name="Miao H."/>
            <person name="Wang L."/>
            <person name="Qu L."/>
            <person name="Liu H."/>
            <person name="Sun Y."/>
            <person name="Le M."/>
            <person name="Wang Q."/>
            <person name="Wei S."/>
            <person name="Zheng Y."/>
            <person name="Lin W."/>
            <person name="Duan Y."/>
            <person name="Cao H."/>
            <person name="Xiong S."/>
            <person name="Wang X."/>
            <person name="Wei L."/>
            <person name="Li C."/>
            <person name="Ma Q."/>
            <person name="Ju M."/>
            <person name="Zhao R."/>
            <person name="Li G."/>
            <person name="Mu C."/>
            <person name="Tian Q."/>
            <person name="Mei H."/>
            <person name="Zhang T."/>
            <person name="Gao T."/>
            <person name="Zhang H."/>
        </authorList>
    </citation>
    <scope>NUCLEOTIDE SEQUENCE</scope>
    <source>
        <strain evidence="2">3651</strain>
    </source>
</reference>
<evidence type="ECO:0000256" key="1">
    <source>
        <dbReference type="SAM" id="Phobius"/>
    </source>
</evidence>
<keyword evidence="3" id="KW-1185">Reference proteome</keyword>
<evidence type="ECO:0000313" key="2">
    <source>
        <dbReference type="EMBL" id="KAK4413276.1"/>
    </source>
</evidence>
<protein>
    <submittedName>
        <fullName evidence="2">Uncharacterized protein</fullName>
    </submittedName>
</protein>
<keyword evidence="1" id="KW-0812">Transmembrane</keyword>
<evidence type="ECO:0000313" key="3">
    <source>
        <dbReference type="Proteomes" id="UP001293254"/>
    </source>
</evidence>
<keyword evidence="1" id="KW-1133">Transmembrane helix</keyword>
<gene>
    <name evidence="2" type="ORF">Salat_2740200</name>
</gene>
<dbReference type="AlphaFoldDB" id="A0AAE1XK26"/>
<reference evidence="2" key="1">
    <citation type="submission" date="2020-06" db="EMBL/GenBank/DDBJ databases">
        <authorList>
            <person name="Li T."/>
            <person name="Hu X."/>
            <person name="Zhang T."/>
            <person name="Song X."/>
            <person name="Zhang H."/>
            <person name="Dai N."/>
            <person name="Sheng W."/>
            <person name="Hou X."/>
            <person name="Wei L."/>
        </authorList>
    </citation>
    <scope>NUCLEOTIDE SEQUENCE</scope>
    <source>
        <strain evidence="2">3651</strain>
        <tissue evidence="2">Leaf</tissue>
    </source>
</reference>
<accession>A0AAE1XK26</accession>
<name>A0AAE1XK26_9LAMI</name>
<proteinExistence type="predicted"/>
<comment type="caution">
    <text evidence="2">The sequence shown here is derived from an EMBL/GenBank/DDBJ whole genome shotgun (WGS) entry which is preliminary data.</text>
</comment>
<organism evidence="2 3">
    <name type="scientific">Sesamum alatum</name>
    <dbReference type="NCBI Taxonomy" id="300844"/>
    <lineage>
        <taxon>Eukaryota</taxon>
        <taxon>Viridiplantae</taxon>
        <taxon>Streptophyta</taxon>
        <taxon>Embryophyta</taxon>
        <taxon>Tracheophyta</taxon>
        <taxon>Spermatophyta</taxon>
        <taxon>Magnoliopsida</taxon>
        <taxon>eudicotyledons</taxon>
        <taxon>Gunneridae</taxon>
        <taxon>Pentapetalae</taxon>
        <taxon>asterids</taxon>
        <taxon>lamiids</taxon>
        <taxon>Lamiales</taxon>
        <taxon>Pedaliaceae</taxon>
        <taxon>Sesamum</taxon>
    </lineage>
</organism>
<dbReference type="Proteomes" id="UP001293254">
    <property type="component" value="Unassembled WGS sequence"/>
</dbReference>
<keyword evidence="1" id="KW-0472">Membrane</keyword>